<evidence type="ECO:0000313" key="2">
    <source>
        <dbReference type="Proteomes" id="UP000054324"/>
    </source>
</evidence>
<protein>
    <recommendedName>
        <fullName evidence="3">Reverse transcriptase domain-containing protein</fullName>
    </recommendedName>
</protein>
<evidence type="ECO:0000313" key="1">
    <source>
        <dbReference type="EMBL" id="KER20085.1"/>
    </source>
</evidence>
<sequence length="197" mass="21672">MVVFMDSLTQAKDEGLISDAIFFDFSKAFDRVPHVPLLHKLDYVGHGCTRAGILPGRPYLDRRTIGVLNQSLRLKSPTARQRFLAGKCKCITFSTEQVAVHVPTPNPEDQEILFVRPLTIDQPGTRDSVSVARTPPSIAQWVAEVHKPPHYDKVQSLLDGPLGSLALDTSTLQTTAHTSRAGLLNSSAAEQWCQIMA</sequence>
<dbReference type="STRING" id="6198.A0A074ZA20"/>
<proteinExistence type="predicted"/>
<reference evidence="1 2" key="1">
    <citation type="submission" date="2013-11" db="EMBL/GenBank/DDBJ databases">
        <title>Opisthorchis viverrini - life in the bile duct.</title>
        <authorList>
            <person name="Young N.D."/>
            <person name="Nagarajan N."/>
            <person name="Lin S.J."/>
            <person name="Korhonen P.K."/>
            <person name="Jex A.R."/>
            <person name="Hall R.S."/>
            <person name="Safavi-Hemami H."/>
            <person name="Kaewkong W."/>
            <person name="Bertrand D."/>
            <person name="Gao S."/>
            <person name="Seet Q."/>
            <person name="Wongkham S."/>
            <person name="Teh B.T."/>
            <person name="Wongkham C."/>
            <person name="Intapan P.M."/>
            <person name="Maleewong W."/>
            <person name="Yang X."/>
            <person name="Hu M."/>
            <person name="Wang Z."/>
            <person name="Hofmann A."/>
            <person name="Sternberg P.W."/>
            <person name="Tan P."/>
            <person name="Wang J."/>
            <person name="Gasser R.B."/>
        </authorList>
    </citation>
    <scope>NUCLEOTIDE SEQUENCE [LARGE SCALE GENOMIC DNA]</scope>
</reference>
<keyword evidence="2" id="KW-1185">Reference proteome</keyword>
<gene>
    <name evidence="1" type="ORF">T265_11282</name>
</gene>
<name>A0A074ZA20_OPIVI</name>
<dbReference type="GeneID" id="20325450"/>
<accession>A0A074ZA20</accession>
<evidence type="ECO:0008006" key="3">
    <source>
        <dbReference type="Google" id="ProtNLM"/>
    </source>
</evidence>
<dbReference type="RefSeq" id="XP_009176162.1">
    <property type="nucleotide sequence ID" value="XM_009177898.1"/>
</dbReference>
<dbReference type="CTD" id="20325450"/>
<dbReference type="Proteomes" id="UP000054324">
    <property type="component" value="Unassembled WGS sequence"/>
</dbReference>
<dbReference type="EMBL" id="KL597094">
    <property type="protein sequence ID" value="KER20085.1"/>
    <property type="molecule type" value="Genomic_DNA"/>
</dbReference>
<dbReference type="OrthoDB" id="6243574at2759"/>
<dbReference type="KEGG" id="ovi:T265_11282"/>
<organism evidence="1 2">
    <name type="scientific">Opisthorchis viverrini</name>
    <name type="common">Southeast Asian liver fluke</name>
    <dbReference type="NCBI Taxonomy" id="6198"/>
    <lineage>
        <taxon>Eukaryota</taxon>
        <taxon>Metazoa</taxon>
        <taxon>Spiralia</taxon>
        <taxon>Lophotrochozoa</taxon>
        <taxon>Platyhelminthes</taxon>
        <taxon>Trematoda</taxon>
        <taxon>Digenea</taxon>
        <taxon>Opisthorchiida</taxon>
        <taxon>Opisthorchiata</taxon>
        <taxon>Opisthorchiidae</taxon>
        <taxon>Opisthorchis</taxon>
    </lineage>
</organism>
<dbReference type="AlphaFoldDB" id="A0A074ZA20"/>